<dbReference type="EMBL" id="SMRU01000035">
    <property type="protein sequence ID" value="TDF90573.1"/>
    <property type="molecule type" value="Genomic_DNA"/>
</dbReference>
<proteinExistence type="predicted"/>
<dbReference type="AlphaFoldDB" id="A0A4R5K942"/>
<dbReference type="Proteomes" id="UP000295511">
    <property type="component" value="Unassembled WGS sequence"/>
</dbReference>
<gene>
    <name evidence="1" type="ORF">E1809_22215</name>
</gene>
<organism evidence="1 2">
    <name type="scientific">Arthrobacter terricola</name>
    <dbReference type="NCBI Taxonomy" id="2547396"/>
    <lineage>
        <taxon>Bacteria</taxon>
        <taxon>Bacillati</taxon>
        <taxon>Actinomycetota</taxon>
        <taxon>Actinomycetes</taxon>
        <taxon>Micrococcales</taxon>
        <taxon>Micrococcaceae</taxon>
        <taxon>Arthrobacter</taxon>
    </lineage>
</organism>
<name>A0A4R5K942_9MICC</name>
<evidence type="ECO:0000313" key="1">
    <source>
        <dbReference type="EMBL" id="TDF90573.1"/>
    </source>
</evidence>
<accession>A0A4R5K942</accession>
<sequence>MDTEANQTSQDIYITPLRIYSLGSIKVDLSVWALYSSQTKAAPIVVGRGQTVMFTLKENIAWSVDQDINVWMLNPGFTKVTYAAQPYASTCSVQANWGLTINNR</sequence>
<keyword evidence="2" id="KW-1185">Reference proteome</keyword>
<dbReference type="RefSeq" id="WP_133206426.1">
    <property type="nucleotide sequence ID" value="NZ_SMRU01000035.1"/>
</dbReference>
<protein>
    <submittedName>
        <fullName evidence="1">Uncharacterized protein</fullName>
    </submittedName>
</protein>
<comment type="caution">
    <text evidence="1">The sequence shown here is derived from an EMBL/GenBank/DDBJ whole genome shotgun (WGS) entry which is preliminary data.</text>
</comment>
<evidence type="ECO:0000313" key="2">
    <source>
        <dbReference type="Proteomes" id="UP000295511"/>
    </source>
</evidence>
<reference evidence="1 2" key="1">
    <citation type="submission" date="2019-03" db="EMBL/GenBank/DDBJ databases">
        <title>Whole genome sequence of Arthrobacter sp JH1-1.</title>
        <authorList>
            <person name="Trinh H.N."/>
        </authorList>
    </citation>
    <scope>NUCLEOTIDE SEQUENCE [LARGE SCALE GENOMIC DNA]</scope>
    <source>
        <strain evidence="1 2">JH1-1</strain>
    </source>
</reference>